<name>O46004_CAEEL</name>
<dbReference type="FunCoup" id="O46004">
    <property type="interactions" value="20"/>
</dbReference>
<dbReference type="AlphaFoldDB" id="O46004"/>
<accession>O46004</accession>
<reference evidence="4 5" key="1">
    <citation type="journal article" date="1998" name="Science">
        <title>Genome sequence of the nematode C. elegans: a platform for investigating biology.</title>
        <authorList>
            <consortium name="The C. elegans sequencing consortium"/>
            <person name="Sulson J.E."/>
            <person name="Waterston R."/>
        </authorList>
    </citation>
    <scope>NUCLEOTIDE SEQUENCE [LARGE SCALE GENOMIC DNA]</scope>
    <source>
        <strain evidence="4 5">Bristol N2</strain>
    </source>
</reference>
<dbReference type="OrthoDB" id="5813795at2759"/>
<dbReference type="GeneID" id="191249"/>
<sequence length="251" mass="26518">MIAPIISLLAVALSGVQAVAPTIGVELNCTVFGDTDFIYTPEATNCVNTYSDKTCDTIYIATPAVQPVPGASTARPLKCYAAAATDPVNPDLVNAAVSTCPKTCGFCCQSSDYNCPNVRFPRLNCDTILPSQCKDQQWRVIIAQDCPSACGFCNQGGCVDAIPQCPNDLSICNNVGMQDFVNLNCQKTCGRCPSTTTPRTGGVTVPGGTCTTYNADSSRTCAAWAANGFCKNEFYSITQRKASCATTCRIC</sequence>
<organism evidence="4 5">
    <name type="scientific">Caenorhabditis elegans</name>
    <dbReference type="NCBI Taxonomy" id="6239"/>
    <lineage>
        <taxon>Eukaryota</taxon>
        <taxon>Metazoa</taxon>
        <taxon>Ecdysozoa</taxon>
        <taxon>Nematoda</taxon>
        <taxon>Chromadorea</taxon>
        <taxon>Rhabditida</taxon>
        <taxon>Rhabditina</taxon>
        <taxon>Rhabditomorpha</taxon>
        <taxon>Rhabditoidea</taxon>
        <taxon>Rhabditidae</taxon>
        <taxon>Peloderinae</taxon>
        <taxon>Caenorhabditis</taxon>
    </lineage>
</organism>
<keyword evidence="2" id="KW-0732">Signal</keyword>
<feature type="signal peptide" evidence="2">
    <location>
        <begin position="1"/>
        <end position="18"/>
    </location>
</feature>
<dbReference type="EMBL" id="BX284605">
    <property type="protein sequence ID" value="CAB04990.2"/>
    <property type="molecule type" value="Genomic_DNA"/>
</dbReference>
<dbReference type="AGR" id="WB:WBGene00013943"/>
<dbReference type="PhylomeDB" id="O46004"/>
<dbReference type="Proteomes" id="UP000001940">
    <property type="component" value="Chromosome V"/>
</dbReference>
<dbReference type="WormBase" id="ZK218.11">
    <property type="protein sequence ID" value="CE43060"/>
    <property type="gene ID" value="WBGene00013943"/>
</dbReference>
<dbReference type="Bgee" id="WBGene00013943">
    <property type="expression patterns" value="Expressed in pharyngeal muscle cell (C elegans) and 1 other cell type or tissue"/>
</dbReference>
<dbReference type="GO" id="GO:0045087">
    <property type="term" value="P:innate immune response"/>
    <property type="evidence" value="ECO:0000318"/>
    <property type="project" value="GO_Central"/>
</dbReference>
<dbReference type="PROSITE" id="PS51670">
    <property type="entry name" value="SHKT"/>
    <property type="match status" value="2"/>
</dbReference>
<keyword evidence="5" id="KW-1185">Reference proteome</keyword>
<gene>
    <name evidence="4" type="ORF">CELE_ZK218.11</name>
    <name evidence="4 6" type="ORF">ZK218.11</name>
</gene>
<dbReference type="OMA" id="DITICTN"/>
<dbReference type="PANTHER" id="PTHR21724:SF25">
    <property type="entry name" value="SHKT DOMAIN-CONTAINING PROTEIN"/>
    <property type="match status" value="1"/>
</dbReference>
<evidence type="ECO:0000256" key="1">
    <source>
        <dbReference type="PROSITE-ProRule" id="PRU01005"/>
    </source>
</evidence>
<dbReference type="STRING" id="6239.ZK218.11.1"/>
<evidence type="ECO:0000256" key="2">
    <source>
        <dbReference type="SAM" id="SignalP"/>
    </source>
</evidence>
<dbReference type="KEGG" id="cel:CELE_ZK218.11"/>
<evidence type="ECO:0000313" key="5">
    <source>
        <dbReference type="Proteomes" id="UP000001940"/>
    </source>
</evidence>
<dbReference type="Gene3D" id="1.10.10.1870">
    <property type="entry name" value="ShTK domain-like"/>
    <property type="match status" value="1"/>
</dbReference>
<feature type="chain" id="PRO_5004158539" evidence="2">
    <location>
        <begin position="19"/>
        <end position="251"/>
    </location>
</feature>
<dbReference type="RefSeq" id="NP_507336.2">
    <property type="nucleotide sequence ID" value="NM_074935.2"/>
</dbReference>
<proteinExistence type="predicted"/>
<feature type="domain" description="ShKT" evidence="3">
    <location>
        <begin position="108"/>
        <end position="153"/>
    </location>
</feature>
<dbReference type="PANTHER" id="PTHR21724">
    <property type="entry name" value="SHKT DOMAIN-CONTAINING PROTEIN"/>
    <property type="match status" value="1"/>
</dbReference>
<evidence type="ECO:0000313" key="6">
    <source>
        <dbReference type="WormBase" id="ZK218.11"/>
    </source>
</evidence>
<dbReference type="CTD" id="191249"/>
<evidence type="ECO:0000259" key="3">
    <source>
        <dbReference type="PROSITE" id="PS51670"/>
    </source>
</evidence>
<dbReference type="Pfam" id="PF01549">
    <property type="entry name" value="ShK"/>
    <property type="match status" value="4"/>
</dbReference>
<comment type="caution">
    <text evidence="1">Lacks conserved residue(s) required for the propagation of feature annotation.</text>
</comment>
<dbReference type="InParanoid" id="O46004"/>
<dbReference type="HOGENOM" id="CLU_098771_0_0_1"/>
<evidence type="ECO:0000313" key="4">
    <source>
        <dbReference type="EMBL" id="CAB04990.2"/>
    </source>
</evidence>
<feature type="domain" description="ShKT" evidence="3">
    <location>
        <begin position="210"/>
        <end position="251"/>
    </location>
</feature>
<protein>
    <submittedName>
        <fullName evidence="4">ShKT domain-containing protein</fullName>
    </submittedName>
</protein>
<dbReference type="PaxDb" id="6239-ZK218.11"/>
<dbReference type="UCSC" id="ZK218.11">
    <property type="organism name" value="c. elegans"/>
</dbReference>
<dbReference type="InterPro" id="IPR003582">
    <property type="entry name" value="ShKT_dom"/>
</dbReference>
<dbReference type="SMART" id="SM00254">
    <property type="entry name" value="ShKT"/>
    <property type="match status" value="4"/>
</dbReference>